<dbReference type="AlphaFoldDB" id="A0AAW7X2L7"/>
<comment type="caution">
    <text evidence="1">The sequence shown here is derived from an EMBL/GenBank/DDBJ whole genome shotgun (WGS) entry which is preliminary data.</text>
</comment>
<evidence type="ECO:0000313" key="2">
    <source>
        <dbReference type="Proteomes" id="UP001169760"/>
    </source>
</evidence>
<dbReference type="RefSeq" id="WP_303489935.1">
    <property type="nucleotide sequence ID" value="NZ_JAUOPB010000001.1"/>
</dbReference>
<reference evidence="1" key="1">
    <citation type="submission" date="2023-07" db="EMBL/GenBank/DDBJ databases">
        <title>Genome content predicts the carbon catabolic preferences of heterotrophic bacteria.</title>
        <authorList>
            <person name="Gralka M."/>
        </authorList>
    </citation>
    <scope>NUCLEOTIDE SEQUENCE</scope>
    <source>
        <strain evidence="1">I3M17_2</strain>
    </source>
</reference>
<accession>A0AAW7X2L7</accession>
<gene>
    <name evidence="1" type="ORF">Q4521_00070</name>
</gene>
<evidence type="ECO:0008006" key="3">
    <source>
        <dbReference type="Google" id="ProtNLM"/>
    </source>
</evidence>
<sequence>MDFITKACMEFVLSEKLEAVEDEYGRTLDSSELVDFFIQHDISENLPAENIAKILHDKKYQGAGKEILQKVYSDDSIFPDDFQIKMEKKNIKVRGQVWVVHLSDADPFPSSPHAHNYDENVVMHLGNGKLYRKRKYVGKSKTKHFLELRGKINHVELPPLEIEP</sequence>
<organism evidence="1 2">
    <name type="scientific">Saccharophagus degradans</name>
    <dbReference type="NCBI Taxonomy" id="86304"/>
    <lineage>
        <taxon>Bacteria</taxon>
        <taxon>Pseudomonadati</taxon>
        <taxon>Pseudomonadota</taxon>
        <taxon>Gammaproteobacteria</taxon>
        <taxon>Cellvibrionales</taxon>
        <taxon>Cellvibrionaceae</taxon>
        <taxon>Saccharophagus</taxon>
    </lineage>
</organism>
<evidence type="ECO:0000313" key="1">
    <source>
        <dbReference type="EMBL" id="MDO6420856.1"/>
    </source>
</evidence>
<protein>
    <recommendedName>
        <fullName evidence="3">Cupin 2, conserved barrel</fullName>
    </recommendedName>
</protein>
<name>A0AAW7X2L7_9GAMM</name>
<dbReference type="EMBL" id="JAUOPB010000001">
    <property type="protein sequence ID" value="MDO6420856.1"/>
    <property type="molecule type" value="Genomic_DNA"/>
</dbReference>
<proteinExistence type="predicted"/>
<dbReference type="Proteomes" id="UP001169760">
    <property type="component" value="Unassembled WGS sequence"/>
</dbReference>